<gene>
    <name evidence="2" type="ORF">FHR92_003055</name>
</gene>
<dbReference type="InterPro" id="IPR022453">
    <property type="entry name" value="Znf_MqsA-type"/>
</dbReference>
<dbReference type="RefSeq" id="WP_182536824.1">
    <property type="nucleotide sequence ID" value="NZ_JACJIP010000020.1"/>
</dbReference>
<dbReference type="Gene3D" id="1.10.260.40">
    <property type="entry name" value="lambda repressor-like DNA-binding domains"/>
    <property type="match status" value="1"/>
</dbReference>
<dbReference type="InterPro" id="IPR010982">
    <property type="entry name" value="Lambda_DNA-bd_dom_sf"/>
</dbReference>
<evidence type="ECO:0000313" key="3">
    <source>
        <dbReference type="Proteomes" id="UP000567067"/>
    </source>
</evidence>
<dbReference type="EMBL" id="JACJIP010000020">
    <property type="protein sequence ID" value="MBA9086575.1"/>
    <property type="molecule type" value="Genomic_DNA"/>
</dbReference>
<keyword evidence="3" id="KW-1185">Reference proteome</keyword>
<dbReference type="Proteomes" id="UP000567067">
    <property type="component" value="Unassembled WGS sequence"/>
</dbReference>
<dbReference type="CDD" id="cd00093">
    <property type="entry name" value="HTH_XRE"/>
    <property type="match status" value="1"/>
</dbReference>
<dbReference type="Gene3D" id="3.10.20.860">
    <property type="match status" value="1"/>
</dbReference>
<dbReference type="AlphaFoldDB" id="A0A7W3SUW0"/>
<evidence type="ECO:0000259" key="1">
    <source>
        <dbReference type="PROSITE" id="PS50943"/>
    </source>
</evidence>
<proteinExistence type="predicted"/>
<dbReference type="InterPro" id="IPR001387">
    <property type="entry name" value="Cro/C1-type_HTH"/>
</dbReference>
<reference evidence="2 3" key="1">
    <citation type="submission" date="2020-08" db="EMBL/GenBank/DDBJ databases">
        <title>Genomic Encyclopedia of Type Strains, Phase III (KMG-III): the genomes of soil and plant-associated and newly described type strains.</title>
        <authorList>
            <person name="Whitman W."/>
        </authorList>
    </citation>
    <scope>NUCLEOTIDE SEQUENCE [LARGE SCALE GENOMIC DNA]</scope>
    <source>
        <strain evidence="2 3">CECT 8693</strain>
    </source>
</reference>
<protein>
    <submittedName>
        <fullName evidence="2">YgiT-type zinc finger domain-containing protein</fullName>
    </submittedName>
</protein>
<accession>A0A7W3SUW0</accession>
<sequence>MAKFKCVFCRGEDDVHTLETMEFEIDNKLIVVEKIPVVKCTKCGELFFDKQANEYIDLIIKIFRADGIENRIKELAKQKGLTQKKIGELLGGLTKQRISQIYNADSIDIKLAYKLADIIEEPIEDLFKKHKIIQRDNKYYIN</sequence>
<feature type="domain" description="HTH cro/C1-type" evidence="1">
    <location>
        <begin position="72"/>
        <end position="126"/>
    </location>
</feature>
<dbReference type="GO" id="GO:0003677">
    <property type="term" value="F:DNA binding"/>
    <property type="evidence" value="ECO:0007669"/>
    <property type="project" value="InterPro"/>
</dbReference>
<name>A0A7W3SUW0_9BACL</name>
<evidence type="ECO:0000313" key="2">
    <source>
        <dbReference type="EMBL" id="MBA9086575.1"/>
    </source>
</evidence>
<organism evidence="2 3">
    <name type="scientific">Fontibacillus solani</name>
    <dbReference type="NCBI Taxonomy" id="1572857"/>
    <lineage>
        <taxon>Bacteria</taxon>
        <taxon>Bacillati</taxon>
        <taxon>Bacillota</taxon>
        <taxon>Bacilli</taxon>
        <taxon>Bacillales</taxon>
        <taxon>Paenibacillaceae</taxon>
        <taxon>Fontibacillus</taxon>
    </lineage>
</organism>
<comment type="caution">
    <text evidence="2">The sequence shown here is derived from an EMBL/GenBank/DDBJ whole genome shotgun (WGS) entry which is preliminary data.</text>
</comment>
<dbReference type="Pfam" id="PF01381">
    <property type="entry name" value="HTH_3"/>
    <property type="match status" value="1"/>
</dbReference>
<dbReference type="NCBIfam" id="TIGR03831">
    <property type="entry name" value="YgiT_finger"/>
    <property type="match status" value="1"/>
</dbReference>
<dbReference type="SMART" id="SM00530">
    <property type="entry name" value="HTH_XRE"/>
    <property type="match status" value="1"/>
</dbReference>
<dbReference type="SUPFAM" id="SSF47413">
    <property type="entry name" value="lambda repressor-like DNA-binding domains"/>
    <property type="match status" value="1"/>
</dbReference>
<dbReference type="PROSITE" id="PS50943">
    <property type="entry name" value="HTH_CROC1"/>
    <property type="match status" value="1"/>
</dbReference>